<proteinExistence type="predicted"/>
<dbReference type="AlphaFoldDB" id="A0A1E4RDI6"/>
<sequence>MRMFILQCRERVDVLDCCTLHIHFVVSIDGHLQQIVYATSLIRAPQTITRLD</sequence>
<protein>
    <submittedName>
        <fullName evidence="1">Uncharacterized protein</fullName>
    </submittedName>
</protein>
<dbReference type="GeneID" id="30996447"/>
<reference evidence="2" key="1">
    <citation type="submission" date="2016-05" db="EMBL/GenBank/DDBJ databases">
        <title>Comparative genomics of biotechnologically important yeasts.</title>
        <authorList>
            <consortium name="DOE Joint Genome Institute"/>
            <person name="Riley R."/>
            <person name="Haridas S."/>
            <person name="Wolfe K.H."/>
            <person name="Lopes M.R."/>
            <person name="Hittinger C.T."/>
            <person name="Goker M."/>
            <person name="Salamov A."/>
            <person name="Wisecaver J."/>
            <person name="Long T.M."/>
            <person name="Aerts A.L."/>
            <person name="Barry K."/>
            <person name="Choi C."/>
            <person name="Clum A."/>
            <person name="Coughlan A.Y."/>
            <person name="Deshpande S."/>
            <person name="Douglass A.P."/>
            <person name="Hanson S.J."/>
            <person name="Klenk H.-P."/>
            <person name="Labutti K."/>
            <person name="Lapidus A."/>
            <person name="Lindquist E."/>
            <person name="Lipzen A."/>
            <person name="Meier-Kolthoff J.P."/>
            <person name="Ohm R.A."/>
            <person name="Otillar R.P."/>
            <person name="Pangilinan J."/>
            <person name="Peng Y."/>
            <person name="Rokas A."/>
            <person name="Rosa C.A."/>
            <person name="Scheuner C."/>
            <person name="Sibirny A.A."/>
            <person name="Slot J.C."/>
            <person name="Stielow J.B."/>
            <person name="Sun H."/>
            <person name="Kurtzman C.P."/>
            <person name="Blackwell M."/>
            <person name="Grigoriev I.V."/>
            <person name="Jeffries T.W."/>
        </authorList>
    </citation>
    <scope>NUCLEOTIDE SEQUENCE [LARGE SCALE GENOMIC DNA]</scope>
    <source>
        <strain evidence="2">NRRL Y-1933</strain>
    </source>
</reference>
<dbReference type="EMBL" id="KV454545">
    <property type="protein sequence ID" value="ODV65312.1"/>
    <property type="molecule type" value="Genomic_DNA"/>
</dbReference>
<name>A0A1E4RDI6_9ASCO</name>
<dbReference type="Proteomes" id="UP000095085">
    <property type="component" value="Unassembled WGS sequence"/>
</dbReference>
<dbReference type="RefSeq" id="XP_020074379.1">
    <property type="nucleotide sequence ID" value="XM_020221898.1"/>
</dbReference>
<keyword evidence="2" id="KW-1185">Reference proteome</keyword>
<evidence type="ECO:0000313" key="2">
    <source>
        <dbReference type="Proteomes" id="UP000095085"/>
    </source>
</evidence>
<accession>A0A1E4RDI6</accession>
<organism evidence="1 2">
    <name type="scientific">Hyphopichia burtonii NRRL Y-1933</name>
    <dbReference type="NCBI Taxonomy" id="984485"/>
    <lineage>
        <taxon>Eukaryota</taxon>
        <taxon>Fungi</taxon>
        <taxon>Dikarya</taxon>
        <taxon>Ascomycota</taxon>
        <taxon>Saccharomycotina</taxon>
        <taxon>Pichiomycetes</taxon>
        <taxon>Debaryomycetaceae</taxon>
        <taxon>Hyphopichia</taxon>
    </lineage>
</organism>
<gene>
    <name evidence="1" type="ORF">HYPBUDRAFT_154107</name>
</gene>
<evidence type="ECO:0000313" key="1">
    <source>
        <dbReference type="EMBL" id="ODV65312.1"/>
    </source>
</evidence>